<evidence type="ECO:0000313" key="2">
    <source>
        <dbReference type="EMBL" id="ROT35835.1"/>
    </source>
</evidence>
<dbReference type="RefSeq" id="XP_028463641.1">
    <property type="nucleotide sequence ID" value="XM_028614482.1"/>
</dbReference>
<proteinExistence type="predicted"/>
<dbReference type="STRING" id="1314773.A0A3N2PMU0"/>
<name>A0A3N2PMU0_SODAK</name>
<gene>
    <name evidence="2" type="ORF">SODALDRAFT_362676</name>
</gene>
<organism evidence="2 3">
    <name type="scientific">Sodiomyces alkalinus (strain CBS 110278 / VKM F-3762 / F11)</name>
    <name type="common">Alkaliphilic filamentous fungus</name>
    <dbReference type="NCBI Taxonomy" id="1314773"/>
    <lineage>
        <taxon>Eukaryota</taxon>
        <taxon>Fungi</taxon>
        <taxon>Dikarya</taxon>
        <taxon>Ascomycota</taxon>
        <taxon>Pezizomycotina</taxon>
        <taxon>Sordariomycetes</taxon>
        <taxon>Hypocreomycetidae</taxon>
        <taxon>Glomerellales</taxon>
        <taxon>Plectosphaerellaceae</taxon>
        <taxon>Sodiomyces</taxon>
    </lineage>
</organism>
<evidence type="ECO:0000313" key="3">
    <source>
        <dbReference type="Proteomes" id="UP000272025"/>
    </source>
</evidence>
<dbReference type="Proteomes" id="UP000272025">
    <property type="component" value="Unassembled WGS sequence"/>
</dbReference>
<protein>
    <submittedName>
        <fullName evidence="2">Uncharacterized protein</fullName>
    </submittedName>
</protein>
<reference evidence="2 3" key="1">
    <citation type="journal article" date="2018" name="Mol. Ecol.">
        <title>The obligate alkalophilic soda-lake fungus Sodiomyces alkalinus has shifted to a protein diet.</title>
        <authorList>
            <person name="Grum-Grzhimaylo A.A."/>
            <person name="Falkoski D.L."/>
            <person name="van den Heuvel J."/>
            <person name="Valero-Jimenez C.A."/>
            <person name="Min B."/>
            <person name="Choi I.G."/>
            <person name="Lipzen A."/>
            <person name="Daum C.G."/>
            <person name="Aanen D.K."/>
            <person name="Tsang A."/>
            <person name="Henrissat B."/>
            <person name="Bilanenko E.N."/>
            <person name="de Vries R.P."/>
            <person name="van Kan J.A.L."/>
            <person name="Grigoriev I.V."/>
            <person name="Debets A.J.M."/>
        </authorList>
    </citation>
    <scope>NUCLEOTIDE SEQUENCE [LARGE SCALE GENOMIC DNA]</scope>
    <source>
        <strain evidence="2 3">F11</strain>
    </source>
</reference>
<keyword evidence="3" id="KW-1185">Reference proteome</keyword>
<dbReference type="AlphaFoldDB" id="A0A3N2PMU0"/>
<sequence>MTAKFSESVARFSVDQGFLPELGENPGPLDRARHSFAMSLKQNVIQSLLSHISSYTGVLQLSLLTLSFSQEEVQARIRELTDAIRTQMPVLTQRPAIAWDDDETLTRESESFTQEIQAWRLSADDVAAGKSARKNTFPSLVGDGDAESDDFNPEPDRDNGPGRDILIYQKGIALREQLSRPGYDVDFPFAEQAEMQERHADILMACETEEETLKAKIIIQGLLSMEVKQPERDRDPDRLSRLYHKLGDLHFRIDDLPRAQKFLGRALEGRKSRALMRLEDVRVTAELLVKALLRAQAFDEARGLQRWIQ</sequence>
<evidence type="ECO:0000256" key="1">
    <source>
        <dbReference type="SAM" id="MobiDB-lite"/>
    </source>
</evidence>
<feature type="compositionally biased region" description="Acidic residues" evidence="1">
    <location>
        <begin position="144"/>
        <end position="153"/>
    </location>
</feature>
<dbReference type="GeneID" id="39582960"/>
<dbReference type="OrthoDB" id="539213at2759"/>
<feature type="region of interest" description="Disordered" evidence="1">
    <location>
        <begin position="132"/>
        <end position="163"/>
    </location>
</feature>
<accession>A0A3N2PMU0</accession>
<dbReference type="EMBL" id="ML119060">
    <property type="protein sequence ID" value="ROT35835.1"/>
    <property type="molecule type" value="Genomic_DNA"/>
</dbReference>